<protein>
    <submittedName>
        <fullName evidence="2">Uncharacterized protein</fullName>
    </submittedName>
</protein>
<organism evidence="2 3">
    <name type="scientific">Silurus meridionalis</name>
    <name type="common">Southern catfish</name>
    <name type="synonym">Silurus soldatovi meridionalis</name>
    <dbReference type="NCBI Taxonomy" id="175797"/>
    <lineage>
        <taxon>Eukaryota</taxon>
        <taxon>Metazoa</taxon>
        <taxon>Chordata</taxon>
        <taxon>Craniata</taxon>
        <taxon>Vertebrata</taxon>
        <taxon>Euteleostomi</taxon>
        <taxon>Actinopterygii</taxon>
        <taxon>Neopterygii</taxon>
        <taxon>Teleostei</taxon>
        <taxon>Ostariophysi</taxon>
        <taxon>Siluriformes</taxon>
        <taxon>Siluridae</taxon>
        <taxon>Silurus</taxon>
    </lineage>
</organism>
<accession>A0A8T0BNV9</accession>
<sequence>MADANSDTQVLLQSMLQRLRLQPKLENNSLHTQDKVAHSIPVIEQNGSATTSTPQTPPMYNLGFSMDSKSCVTNLAGPLSPGSTGVTTSFSKELAKGIAVHSTERTFTPNLPLNLGFMSNHTASRGNSDISTRADDGTMTKQQRKQIFSLTKMKNVPSKQTVTHSDQSESNIQVQKAGEKRWTQKVKEKWKERHKNIPRIAQGDGEKQEQTKMTDNIRSPIPVQSLPGENNTTSAFNKDNSVQLQPISNGLVEGIPSPADNMSETLFSPGTFNLMEEIFTGQEWAKFLPSNTSSQSTCSITQDQEMGLTSSISQSHQNDQTMHSQWNYRDCTGPSLPLTQSQVNSELRVKIMDATEVMLNQANTSNFGLPLMSELNGQHGLSDSEVNQLESMDLSGSRLGNNHSNNDQVNIYSHNQSSVIELNANSTLSNEQSVNQSQATEINHNQPGGVHEVLSILDTSYLQPNDSSSLRKQMSLSRKRGYSTERKNSETGEMQEWRHNCFVSGPPEGLSPASSTSSLEYSISQDSESSVSIETVIKKRRVENTRRVRFAEKVTIVPMLALSDNEDDPDDEDYTHNQNQGTEDKVEDSPPQASAPRWIEALRSKKKRMHKLKLPRMRTRKYRFV</sequence>
<evidence type="ECO:0000256" key="1">
    <source>
        <dbReference type="SAM" id="MobiDB-lite"/>
    </source>
</evidence>
<dbReference type="OrthoDB" id="8960114at2759"/>
<feature type="compositionally biased region" description="Polar residues" evidence="1">
    <location>
        <begin position="157"/>
        <end position="174"/>
    </location>
</feature>
<feature type="compositionally biased region" description="Basic and acidic residues" evidence="1">
    <location>
        <begin position="177"/>
        <end position="191"/>
    </location>
</feature>
<dbReference type="EMBL" id="JABFDY010000005">
    <property type="protein sequence ID" value="KAF7707050.1"/>
    <property type="molecule type" value="Genomic_DNA"/>
</dbReference>
<feature type="compositionally biased region" description="Polar residues" evidence="1">
    <location>
        <begin position="464"/>
        <end position="476"/>
    </location>
</feature>
<feature type="region of interest" description="Disordered" evidence="1">
    <location>
        <begin position="155"/>
        <end position="193"/>
    </location>
</feature>
<feature type="compositionally biased region" description="Basic and acidic residues" evidence="1">
    <location>
        <begin position="482"/>
        <end position="493"/>
    </location>
</feature>
<keyword evidence="3" id="KW-1185">Reference proteome</keyword>
<feature type="compositionally biased region" description="Acidic residues" evidence="1">
    <location>
        <begin position="564"/>
        <end position="573"/>
    </location>
</feature>
<feature type="region of interest" description="Disordered" evidence="1">
    <location>
        <begin position="464"/>
        <end position="493"/>
    </location>
</feature>
<proteinExistence type="predicted"/>
<gene>
    <name evidence="2" type="ORF">HF521_018268</name>
</gene>
<reference evidence="2" key="1">
    <citation type="submission" date="2020-08" db="EMBL/GenBank/DDBJ databases">
        <title>Chromosome-level assembly of Southern catfish (Silurus meridionalis) provides insights into visual adaptation to the nocturnal and benthic lifestyles.</title>
        <authorList>
            <person name="Zhang Y."/>
            <person name="Wang D."/>
            <person name="Peng Z."/>
        </authorList>
    </citation>
    <scope>NUCLEOTIDE SEQUENCE</scope>
    <source>
        <strain evidence="2">SWU-2019-XX</strain>
        <tissue evidence="2">Muscle</tissue>
    </source>
</reference>
<dbReference type="AlphaFoldDB" id="A0A8T0BNV9"/>
<comment type="caution">
    <text evidence="2">The sequence shown here is derived from an EMBL/GenBank/DDBJ whole genome shotgun (WGS) entry which is preliminary data.</text>
</comment>
<evidence type="ECO:0000313" key="2">
    <source>
        <dbReference type="EMBL" id="KAF7707050.1"/>
    </source>
</evidence>
<name>A0A8T0BNV9_SILME</name>
<evidence type="ECO:0000313" key="3">
    <source>
        <dbReference type="Proteomes" id="UP000606274"/>
    </source>
</evidence>
<feature type="region of interest" description="Disordered" evidence="1">
    <location>
        <begin position="561"/>
        <end position="596"/>
    </location>
</feature>
<dbReference type="Proteomes" id="UP000606274">
    <property type="component" value="Unassembled WGS sequence"/>
</dbReference>